<proteinExistence type="predicted"/>
<feature type="coiled-coil region" evidence="1">
    <location>
        <begin position="28"/>
        <end position="55"/>
    </location>
</feature>
<name>A0ABN8NSE1_9CNID</name>
<dbReference type="EMBL" id="CALNXK010000034">
    <property type="protein sequence ID" value="CAH3120420.1"/>
    <property type="molecule type" value="Genomic_DNA"/>
</dbReference>
<keyword evidence="3" id="KW-1185">Reference proteome</keyword>
<reference evidence="2 3" key="1">
    <citation type="submission" date="2022-05" db="EMBL/GenBank/DDBJ databases">
        <authorList>
            <consortium name="Genoscope - CEA"/>
            <person name="William W."/>
        </authorList>
    </citation>
    <scope>NUCLEOTIDE SEQUENCE [LARGE SCALE GENOMIC DNA]</scope>
</reference>
<gene>
    <name evidence="2" type="ORF">PLOB_00027902</name>
</gene>
<dbReference type="Proteomes" id="UP001159405">
    <property type="component" value="Unassembled WGS sequence"/>
</dbReference>
<organism evidence="2 3">
    <name type="scientific">Porites lobata</name>
    <dbReference type="NCBI Taxonomy" id="104759"/>
    <lineage>
        <taxon>Eukaryota</taxon>
        <taxon>Metazoa</taxon>
        <taxon>Cnidaria</taxon>
        <taxon>Anthozoa</taxon>
        <taxon>Hexacorallia</taxon>
        <taxon>Scleractinia</taxon>
        <taxon>Fungiina</taxon>
        <taxon>Poritidae</taxon>
        <taxon>Porites</taxon>
    </lineage>
</organism>
<keyword evidence="1" id="KW-0175">Coiled coil</keyword>
<protein>
    <submittedName>
        <fullName evidence="2">Uncharacterized protein</fullName>
    </submittedName>
</protein>
<evidence type="ECO:0000256" key="1">
    <source>
        <dbReference type="SAM" id="Coils"/>
    </source>
</evidence>
<evidence type="ECO:0000313" key="3">
    <source>
        <dbReference type="Proteomes" id="UP001159405"/>
    </source>
</evidence>
<comment type="caution">
    <text evidence="2">The sequence shown here is derived from an EMBL/GenBank/DDBJ whole genome shotgun (WGS) entry which is preliminary data.</text>
</comment>
<feature type="non-terminal residue" evidence="2">
    <location>
        <position position="1"/>
    </location>
</feature>
<sequence length="81" mass="9100">IFVLKSEKRLCSFQKKNSVSAVGYPHPSITLRRELESLSQDLENLSSQVLAIKERLAGTDSQQPKFQTNSFKLTWVDSSAS</sequence>
<evidence type="ECO:0000313" key="2">
    <source>
        <dbReference type="EMBL" id="CAH3120420.1"/>
    </source>
</evidence>
<accession>A0ABN8NSE1</accession>